<keyword evidence="3" id="KW-1185">Reference proteome</keyword>
<accession>A0ABQ2L1Z4</accession>
<feature type="region of interest" description="Disordered" evidence="1">
    <location>
        <begin position="1"/>
        <end position="41"/>
    </location>
</feature>
<proteinExistence type="predicted"/>
<organism evidence="2 3">
    <name type="scientific">Nocardia rhizosphaerihabitans</name>
    <dbReference type="NCBI Taxonomy" id="1691570"/>
    <lineage>
        <taxon>Bacteria</taxon>
        <taxon>Bacillati</taxon>
        <taxon>Actinomycetota</taxon>
        <taxon>Actinomycetes</taxon>
        <taxon>Mycobacteriales</taxon>
        <taxon>Nocardiaceae</taxon>
        <taxon>Nocardia</taxon>
    </lineage>
</organism>
<evidence type="ECO:0000313" key="3">
    <source>
        <dbReference type="Proteomes" id="UP000658127"/>
    </source>
</evidence>
<protein>
    <submittedName>
        <fullName evidence="2">Uncharacterized protein</fullName>
    </submittedName>
</protein>
<evidence type="ECO:0000256" key="1">
    <source>
        <dbReference type="SAM" id="MobiDB-lite"/>
    </source>
</evidence>
<dbReference type="EMBL" id="BMNE01000013">
    <property type="protein sequence ID" value="GGN99794.1"/>
    <property type="molecule type" value="Genomic_DNA"/>
</dbReference>
<gene>
    <name evidence="2" type="ORF">GCM10011610_68100</name>
</gene>
<dbReference type="Proteomes" id="UP000658127">
    <property type="component" value="Unassembled WGS sequence"/>
</dbReference>
<evidence type="ECO:0000313" key="2">
    <source>
        <dbReference type="EMBL" id="GGN99794.1"/>
    </source>
</evidence>
<name>A0ABQ2L1Z4_9NOCA</name>
<comment type="caution">
    <text evidence="2">The sequence shown here is derived from an EMBL/GenBank/DDBJ whole genome shotgun (WGS) entry which is preliminary data.</text>
</comment>
<sequence length="65" mass="7293">MSIQRARPDTGILGDRLQRSADPEPQEMTLSRLEQSDPVARDIHTRPTARLLATHTSTCLLQDPQ</sequence>
<reference evidence="3" key="1">
    <citation type="journal article" date="2019" name="Int. J. Syst. Evol. Microbiol.">
        <title>The Global Catalogue of Microorganisms (GCM) 10K type strain sequencing project: providing services to taxonomists for standard genome sequencing and annotation.</title>
        <authorList>
            <consortium name="The Broad Institute Genomics Platform"/>
            <consortium name="The Broad Institute Genome Sequencing Center for Infectious Disease"/>
            <person name="Wu L."/>
            <person name="Ma J."/>
        </authorList>
    </citation>
    <scope>NUCLEOTIDE SEQUENCE [LARGE SCALE GENOMIC DNA]</scope>
    <source>
        <strain evidence="3">CGMCC 4.7329</strain>
    </source>
</reference>